<dbReference type="InterPro" id="IPR007055">
    <property type="entry name" value="BON_dom"/>
</dbReference>
<dbReference type="InterPro" id="IPR014004">
    <property type="entry name" value="Transpt-assoc_nodulatn_dom_bac"/>
</dbReference>
<dbReference type="PANTHER" id="PTHR34606:SF4">
    <property type="entry name" value="OUTER MEMBRANE LIPOPROTEIN DOLP"/>
    <property type="match status" value="1"/>
</dbReference>
<dbReference type="SMART" id="SM00749">
    <property type="entry name" value="BON"/>
    <property type="match status" value="3"/>
</dbReference>
<name>A0A430BQR4_SPHYA</name>
<protein>
    <submittedName>
        <fullName evidence="3">BON domain-containing protein</fullName>
    </submittedName>
</protein>
<feature type="domain" description="BON" evidence="2">
    <location>
        <begin position="157"/>
        <end position="225"/>
    </location>
</feature>
<dbReference type="Proteomes" id="UP000287401">
    <property type="component" value="Unassembled WGS sequence"/>
</dbReference>
<evidence type="ECO:0000256" key="1">
    <source>
        <dbReference type="ARBA" id="ARBA00022729"/>
    </source>
</evidence>
<proteinExistence type="predicted"/>
<organism evidence="3 4">
    <name type="scientific">Sphingobium yanoikuyae</name>
    <name type="common">Sphingomonas yanoikuyae</name>
    <dbReference type="NCBI Taxonomy" id="13690"/>
    <lineage>
        <taxon>Bacteria</taxon>
        <taxon>Pseudomonadati</taxon>
        <taxon>Pseudomonadota</taxon>
        <taxon>Alphaproteobacteria</taxon>
        <taxon>Sphingomonadales</taxon>
        <taxon>Sphingomonadaceae</taxon>
        <taxon>Sphingobium</taxon>
    </lineage>
</organism>
<feature type="domain" description="BON" evidence="2">
    <location>
        <begin position="86"/>
        <end position="154"/>
    </location>
</feature>
<dbReference type="Gene3D" id="3.30.1340.30">
    <property type="match status" value="3"/>
</dbReference>
<evidence type="ECO:0000313" key="4">
    <source>
        <dbReference type="Proteomes" id="UP000287401"/>
    </source>
</evidence>
<dbReference type="EMBL" id="QRAL01000023">
    <property type="protein sequence ID" value="RSU55041.1"/>
    <property type="molecule type" value="Genomic_DNA"/>
</dbReference>
<dbReference type="AlphaFoldDB" id="A0A430BQR4"/>
<gene>
    <name evidence="3" type="ORF">DAH51_18375</name>
</gene>
<dbReference type="Pfam" id="PF04972">
    <property type="entry name" value="BON"/>
    <property type="match status" value="3"/>
</dbReference>
<dbReference type="PROSITE" id="PS50914">
    <property type="entry name" value="BON"/>
    <property type="match status" value="3"/>
</dbReference>
<dbReference type="PANTHER" id="PTHR34606">
    <property type="entry name" value="BON DOMAIN-CONTAINING PROTEIN"/>
    <property type="match status" value="1"/>
</dbReference>
<evidence type="ECO:0000259" key="2">
    <source>
        <dbReference type="PROSITE" id="PS50914"/>
    </source>
</evidence>
<accession>A0A430BQR4</accession>
<sequence length="225" mass="24797">MSIFKFDSKSRTDDKIQDDVEDEIKFDPTIIHDDKIAVKVKDGVVTLTGVTNSYMDAYYAERAAKRVAGVRAVANDIDVRPGNNRLDPEIAEDAVKAIKRELPSSAEAIKTTVKNGNITLEGEVEWNYQKEWAARAVRSLPGVKGVINLIRIKPKADATEVKHKIETALVRSAQIDAQKISVSTDGGKVILRGTVRTWAERQEAERSAWAAPGVTSVENKITVEP</sequence>
<reference evidence="3 4" key="1">
    <citation type="submission" date="2018-07" db="EMBL/GenBank/DDBJ databases">
        <title>Genomic and Epidemiologic Investigation of an Indolent Hospital Outbreak.</title>
        <authorList>
            <person name="Johnson R.C."/>
            <person name="Deming C."/>
            <person name="Conlan S."/>
            <person name="Zellmer C.J."/>
            <person name="Michelin A.V."/>
            <person name="Lee-Lin S."/>
            <person name="Thomas P.J."/>
            <person name="Park M."/>
            <person name="Weingarten R.A."/>
            <person name="Less J."/>
            <person name="Dekker J.P."/>
            <person name="Frank K.M."/>
            <person name="Musser K.A."/>
            <person name="Mcquiston J.R."/>
            <person name="Henderson D.K."/>
            <person name="Lau A.F."/>
            <person name="Palmore T.N."/>
            <person name="Segre J.A."/>
        </authorList>
    </citation>
    <scope>NUCLEOTIDE SEQUENCE [LARGE SCALE GENOMIC DNA]</scope>
    <source>
        <strain evidence="3 4">SK-NIH.Env6_1116</strain>
    </source>
</reference>
<dbReference type="InterPro" id="IPR051686">
    <property type="entry name" value="Lipoprotein_DolP"/>
</dbReference>
<evidence type="ECO:0000313" key="3">
    <source>
        <dbReference type="EMBL" id="RSU55041.1"/>
    </source>
</evidence>
<feature type="domain" description="BON" evidence="2">
    <location>
        <begin position="12"/>
        <end position="81"/>
    </location>
</feature>
<keyword evidence="1" id="KW-0732">Signal</keyword>
<comment type="caution">
    <text evidence="3">The sequence shown here is derived from an EMBL/GenBank/DDBJ whole genome shotgun (WGS) entry which is preliminary data.</text>
</comment>